<proteinExistence type="predicted"/>
<evidence type="ECO:0008006" key="3">
    <source>
        <dbReference type="Google" id="ProtNLM"/>
    </source>
</evidence>
<sequence>MKTIDSMIRSIVAVIIVAVTTTNLYACTKSVSSDQSSITASSDSTMSSVVSGEGGSQARLASSLSDLISQELQDQDLSDFQRVILERAKDAGGVSVSDYESAWSGYRSCMLGKGYKEIKLIKFPNGIY</sequence>
<comment type="caution">
    <text evidence="1">The sequence shown here is derived from an EMBL/GenBank/DDBJ whole genome shotgun (WGS) entry which is preliminary data.</text>
</comment>
<protein>
    <recommendedName>
        <fullName evidence="3">Lipoprotein</fullName>
    </recommendedName>
</protein>
<evidence type="ECO:0000313" key="1">
    <source>
        <dbReference type="EMBL" id="MFD0705365.1"/>
    </source>
</evidence>
<accession>A0ABW2Y5L6</accession>
<gene>
    <name evidence="1" type="ORF">ACFQY8_06365</name>
</gene>
<organism evidence="1 2">
    <name type="scientific">Alloscardovia venturai</name>
    <dbReference type="NCBI Taxonomy" id="1769421"/>
    <lineage>
        <taxon>Bacteria</taxon>
        <taxon>Bacillati</taxon>
        <taxon>Actinomycetota</taxon>
        <taxon>Actinomycetes</taxon>
        <taxon>Bifidobacteriales</taxon>
        <taxon>Bifidobacteriaceae</taxon>
        <taxon>Alloscardovia</taxon>
    </lineage>
</organism>
<dbReference type="EMBL" id="JBHTHQ010000021">
    <property type="protein sequence ID" value="MFD0705365.1"/>
    <property type="molecule type" value="Genomic_DNA"/>
</dbReference>
<name>A0ABW2Y5L6_9BIFI</name>
<reference evidence="2" key="1">
    <citation type="journal article" date="2019" name="Int. J. Syst. Evol. Microbiol.">
        <title>The Global Catalogue of Microorganisms (GCM) 10K type strain sequencing project: providing services to taxonomists for standard genome sequencing and annotation.</title>
        <authorList>
            <consortium name="The Broad Institute Genomics Platform"/>
            <consortium name="The Broad Institute Genome Sequencing Center for Infectious Disease"/>
            <person name="Wu L."/>
            <person name="Ma J."/>
        </authorList>
    </citation>
    <scope>NUCLEOTIDE SEQUENCE [LARGE SCALE GENOMIC DNA]</scope>
    <source>
        <strain evidence="2">CCM 8604</strain>
    </source>
</reference>
<dbReference type="Proteomes" id="UP001597036">
    <property type="component" value="Unassembled WGS sequence"/>
</dbReference>
<evidence type="ECO:0000313" key="2">
    <source>
        <dbReference type="Proteomes" id="UP001597036"/>
    </source>
</evidence>
<keyword evidence="2" id="KW-1185">Reference proteome</keyword>